<evidence type="ECO:0000259" key="4">
    <source>
        <dbReference type="SMART" id="SM00797"/>
    </source>
</evidence>
<evidence type="ECO:0000313" key="5">
    <source>
        <dbReference type="EMBL" id="RIQ14349.1"/>
    </source>
</evidence>
<proteinExistence type="predicted"/>
<feature type="domain" description="Carboxyltransferase" evidence="4">
    <location>
        <begin position="23"/>
        <end position="129"/>
    </location>
</feature>
<dbReference type="SMART" id="SM00797">
    <property type="entry name" value="AHS2"/>
    <property type="match status" value="1"/>
</dbReference>
<dbReference type="InterPro" id="IPR003778">
    <property type="entry name" value="CT_A_B"/>
</dbReference>
<dbReference type="AlphaFoldDB" id="A0A418KJ20"/>
<dbReference type="InterPro" id="IPR052708">
    <property type="entry name" value="PxpC"/>
</dbReference>
<dbReference type="Pfam" id="PF02626">
    <property type="entry name" value="CT_A_B"/>
    <property type="match status" value="1"/>
</dbReference>
<evidence type="ECO:0000256" key="1">
    <source>
        <dbReference type="ARBA" id="ARBA00022741"/>
    </source>
</evidence>
<evidence type="ECO:0000313" key="6">
    <source>
        <dbReference type="Proteomes" id="UP000284057"/>
    </source>
</evidence>
<evidence type="ECO:0000256" key="2">
    <source>
        <dbReference type="ARBA" id="ARBA00022801"/>
    </source>
</evidence>
<keyword evidence="3" id="KW-0067">ATP-binding</keyword>
<feature type="non-terminal residue" evidence="5">
    <location>
        <position position="129"/>
    </location>
</feature>
<dbReference type="PANTHER" id="PTHR43309:SF3">
    <property type="entry name" value="5-OXOPROLINASE SUBUNIT C"/>
    <property type="match status" value="1"/>
</dbReference>
<dbReference type="Proteomes" id="UP000284057">
    <property type="component" value="Unassembled WGS sequence"/>
</dbReference>
<sequence length="129" mass="13254">MLEVLEPGVLAIVEDLGRPGLGAMGVGRSGAADEHSFRLANRLVANAERAAAIEFVLGGLAIRFRRTATVALTGAPADVRAGERAAAFNAPFSVRAGEVLRVGRPARGLRGYLAVRGGIGVPPVLGSRS</sequence>
<evidence type="ECO:0000256" key="3">
    <source>
        <dbReference type="ARBA" id="ARBA00022840"/>
    </source>
</evidence>
<comment type="caution">
    <text evidence="5">The sequence shown here is derived from an EMBL/GenBank/DDBJ whole genome shotgun (WGS) entry which is preliminary data.</text>
</comment>
<name>A0A418KJ20_9ACTN</name>
<organism evidence="5 6">
    <name type="scientific">Jiangella rhizosphaerae</name>
    <dbReference type="NCBI Taxonomy" id="2293569"/>
    <lineage>
        <taxon>Bacteria</taxon>
        <taxon>Bacillati</taxon>
        <taxon>Actinomycetota</taxon>
        <taxon>Actinomycetes</taxon>
        <taxon>Jiangellales</taxon>
        <taxon>Jiangellaceae</taxon>
        <taxon>Jiangella</taxon>
    </lineage>
</organism>
<dbReference type="GO" id="GO:0016787">
    <property type="term" value="F:hydrolase activity"/>
    <property type="evidence" value="ECO:0007669"/>
    <property type="project" value="UniProtKB-KW"/>
</dbReference>
<dbReference type="PANTHER" id="PTHR43309">
    <property type="entry name" value="5-OXOPROLINASE SUBUNIT C"/>
    <property type="match status" value="1"/>
</dbReference>
<protein>
    <submittedName>
        <fullName evidence="5">Allophanate hydrolase subunit 2 family protein</fullName>
    </submittedName>
</protein>
<dbReference type="GO" id="GO:0005524">
    <property type="term" value="F:ATP binding"/>
    <property type="evidence" value="ECO:0007669"/>
    <property type="project" value="UniProtKB-KW"/>
</dbReference>
<accession>A0A418KJ20</accession>
<reference evidence="5 6" key="1">
    <citation type="submission" date="2018-09" db="EMBL/GenBank/DDBJ databases">
        <title>Isolation, diversity and antifungal activity of actinobacteria from wheat.</title>
        <authorList>
            <person name="Han C."/>
        </authorList>
    </citation>
    <scope>NUCLEOTIDE SEQUENCE [LARGE SCALE GENOMIC DNA]</scope>
    <source>
        <strain evidence="5 6">NEAU-YY265</strain>
    </source>
</reference>
<keyword evidence="1" id="KW-0547">Nucleotide-binding</keyword>
<keyword evidence="6" id="KW-1185">Reference proteome</keyword>
<keyword evidence="2 5" id="KW-0378">Hydrolase</keyword>
<gene>
    <name evidence="5" type="ORF">DY240_25145</name>
</gene>
<dbReference type="EMBL" id="QUAL01000361">
    <property type="protein sequence ID" value="RIQ14349.1"/>
    <property type="molecule type" value="Genomic_DNA"/>
</dbReference>